<evidence type="ECO:0000313" key="3">
    <source>
        <dbReference type="Proteomes" id="UP000016935"/>
    </source>
</evidence>
<sequence>MPYESTITFTLDTICPWTYLGFVRLNKALDAFRAARPDSPATFTLKLAPYQLYPDFAQDGIDKYEWYRDKKYNGSDERMNMYMNVMGDLGKADGIEFDFAGGPVANTLHAHRVLYWLQTHRDPGAALKAVQNLYQQYFEARAHPSSPDTLCKACVAAGLSKDEAEKLVVDEHEGLADVKVAIKEQVGNAVDSVPYVVFEGRKRDFTLVGAKSVEEYVKILAQVDKECV</sequence>
<keyword evidence="3" id="KW-1185">Reference proteome</keyword>
<dbReference type="GeneID" id="19395513"/>
<dbReference type="GO" id="GO:0016491">
    <property type="term" value="F:oxidoreductase activity"/>
    <property type="evidence" value="ECO:0007669"/>
    <property type="project" value="InterPro"/>
</dbReference>
<dbReference type="Proteomes" id="UP000016935">
    <property type="component" value="Unassembled WGS sequence"/>
</dbReference>
<dbReference type="Pfam" id="PF01323">
    <property type="entry name" value="DSBA"/>
    <property type="match status" value="1"/>
</dbReference>
<gene>
    <name evidence="2" type="ORF">SETTUDRAFT_111825</name>
</gene>
<reference evidence="2 3" key="1">
    <citation type="journal article" date="2012" name="PLoS Pathog.">
        <title>Diverse lifestyles and strategies of plant pathogenesis encoded in the genomes of eighteen Dothideomycetes fungi.</title>
        <authorList>
            <person name="Ohm R.A."/>
            <person name="Feau N."/>
            <person name="Henrissat B."/>
            <person name="Schoch C.L."/>
            <person name="Horwitz B.A."/>
            <person name="Barry K.W."/>
            <person name="Condon B.J."/>
            <person name="Copeland A.C."/>
            <person name="Dhillon B."/>
            <person name="Glaser F."/>
            <person name="Hesse C.N."/>
            <person name="Kosti I."/>
            <person name="LaButti K."/>
            <person name="Lindquist E.A."/>
            <person name="Lucas S."/>
            <person name="Salamov A.A."/>
            <person name="Bradshaw R.E."/>
            <person name="Ciuffetti L."/>
            <person name="Hamelin R.C."/>
            <person name="Kema G.H.J."/>
            <person name="Lawrence C."/>
            <person name="Scott J.A."/>
            <person name="Spatafora J.W."/>
            <person name="Turgeon B.G."/>
            <person name="de Wit P.J.G.M."/>
            <person name="Zhong S."/>
            <person name="Goodwin S.B."/>
            <person name="Grigoriev I.V."/>
        </authorList>
    </citation>
    <scope>NUCLEOTIDE SEQUENCE [LARGE SCALE GENOMIC DNA]</scope>
    <source>
        <strain evidence="3">28A</strain>
    </source>
</reference>
<dbReference type="OrthoDB" id="1930760at2759"/>
<proteinExistence type="predicted"/>
<dbReference type="InterPro" id="IPR036249">
    <property type="entry name" value="Thioredoxin-like_sf"/>
</dbReference>
<dbReference type="EMBL" id="KB908704">
    <property type="protein sequence ID" value="EOA84483.1"/>
    <property type="molecule type" value="Genomic_DNA"/>
</dbReference>
<dbReference type="InterPro" id="IPR001853">
    <property type="entry name" value="DSBA-like_thioredoxin_dom"/>
</dbReference>
<dbReference type="eggNOG" id="ENOG502SHVE">
    <property type="taxonomic scope" value="Eukaryota"/>
</dbReference>
<dbReference type="Gene3D" id="3.40.30.10">
    <property type="entry name" value="Glutaredoxin"/>
    <property type="match status" value="1"/>
</dbReference>
<dbReference type="AlphaFoldDB" id="R0JTU9"/>
<accession>R0JTU9</accession>
<dbReference type="RefSeq" id="XP_008027905.1">
    <property type="nucleotide sequence ID" value="XM_008029714.1"/>
</dbReference>
<dbReference type="HOGENOM" id="CLU_069253_0_0_1"/>
<evidence type="ECO:0000259" key="1">
    <source>
        <dbReference type="Pfam" id="PF01323"/>
    </source>
</evidence>
<dbReference type="SUPFAM" id="SSF52833">
    <property type="entry name" value="Thioredoxin-like"/>
    <property type="match status" value="1"/>
</dbReference>
<feature type="domain" description="DSBA-like thioredoxin" evidence="1">
    <location>
        <begin position="6"/>
        <end position="220"/>
    </location>
</feature>
<evidence type="ECO:0000313" key="2">
    <source>
        <dbReference type="EMBL" id="EOA84483.1"/>
    </source>
</evidence>
<protein>
    <recommendedName>
        <fullName evidence="1">DSBA-like thioredoxin domain-containing protein</fullName>
    </recommendedName>
</protein>
<dbReference type="PANTHER" id="PTHR13887">
    <property type="entry name" value="GLUTATHIONE S-TRANSFERASE KAPPA"/>
    <property type="match status" value="1"/>
</dbReference>
<organism evidence="2 3">
    <name type="scientific">Exserohilum turcicum (strain 28A)</name>
    <name type="common">Northern leaf blight fungus</name>
    <name type="synonym">Setosphaeria turcica</name>
    <dbReference type="NCBI Taxonomy" id="671987"/>
    <lineage>
        <taxon>Eukaryota</taxon>
        <taxon>Fungi</taxon>
        <taxon>Dikarya</taxon>
        <taxon>Ascomycota</taxon>
        <taxon>Pezizomycotina</taxon>
        <taxon>Dothideomycetes</taxon>
        <taxon>Pleosporomycetidae</taxon>
        <taxon>Pleosporales</taxon>
        <taxon>Pleosporineae</taxon>
        <taxon>Pleosporaceae</taxon>
        <taxon>Exserohilum</taxon>
    </lineage>
</organism>
<dbReference type="PANTHER" id="PTHR13887:SF52">
    <property type="entry name" value="DSBA-LIKE THIOREDOXIN DOMAIN-CONTAINING PROTEIN"/>
    <property type="match status" value="1"/>
</dbReference>
<reference evidence="2 3" key="2">
    <citation type="journal article" date="2013" name="PLoS Genet.">
        <title>Comparative genome structure, secondary metabolite, and effector coding capacity across Cochliobolus pathogens.</title>
        <authorList>
            <person name="Condon B.J."/>
            <person name="Leng Y."/>
            <person name="Wu D."/>
            <person name="Bushley K.E."/>
            <person name="Ohm R.A."/>
            <person name="Otillar R."/>
            <person name="Martin J."/>
            <person name="Schackwitz W."/>
            <person name="Grimwood J."/>
            <person name="MohdZainudin N."/>
            <person name="Xue C."/>
            <person name="Wang R."/>
            <person name="Manning V.A."/>
            <person name="Dhillon B."/>
            <person name="Tu Z.J."/>
            <person name="Steffenson B.J."/>
            <person name="Salamov A."/>
            <person name="Sun H."/>
            <person name="Lowry S."/>
            <person name="LaButti K."/>
            <person name="Han J."/>
            <person name="Copeland A."/>
            <person name="Lindquist E."/>
            <person name="Barry K."/>
            <person name="Schmutz J."/>
            <person name="Baker S.E."/>
            <person name="Ciuffetti L.M."/>
            <person name="Grigoriev I.V."/>
            <person name="Zhong S."/>
            <person name="Turgeon B.G."/>
        </authorList>
    </citation>
    <scope>NUCLEOTIDE SEQUENCE [LARGE SCALE GENOMIC DNA]</scope>
    <source>
        <strain evidence="3">28A</strain>
    </source>
</reference>
<name>R0JTU9_EXST2</name>